<accession>A0AAV9B9A9</accession>
<keyword evidence="3" id="KW-1185">Reference proteome</keyword>
<gene>
    <name evidence="2" type="ORF">QJS04_geneDACA024735</name>
</gene>
<feature type="domain" description="MULE transposase" evidence="1">
    <location>
        <begin position="120"/>
        <end position="172"/>
    </location>
</feature>
<dbReference type="Proteomes" id="UP001179952">
    <property type="component" value="Unassembled WGS sequence"/>
</dbReference>
<dbReference type="PANTHER" id="PTHR31973:SF188">
    <property type="entry name" value="POLYPROTEIN, PUTATIVE-RELATED"/>
    <property type="match status" value="1"/>
</dbReference>
<protein>
    <recommendedName>
        <fullName evidence="1">MULE transposase domain-containing protein</fullName>
    </recommendedName>
</protein>
<dbReference type="Pfam" id="PF10551">
    <property type="entry name" value="MULE"/>
    <property type="match status" value="1"/>
</dbReference>
<proteinExistence type="predicted"/>
<dbReference type="EMBL" id="JAUJYN010000004">
    <property type="protein sequence ID" value="KAK1272971.1"/>
    <property type="molecule type" value="Genomic_DNA"/>
</dbReference>
<organism evidence="2 3">
    <name type="scientific">Acorus gramineus</name>
    <name type="common">Dwarf sweet flag</name>
    <dbReference type="NCBI Taxonomy" id="55184"/>
    <lineage>
        <taxon>Eukaryota</taxon>
        <taxon>Viridiplantae</taxon>
        <taxon>Streptophyta</taxon>
        <taxon>Embryophyta</taxon>
        <taxon>Tracheophyta</taxon>
        <taxon>Spermatophyta</taxon>
        <taxon>Magnoliopsida</taxon>
        <taxon>Liliopsida</taxon>
        <taxon>Acoraceae</taxon>
        <taxon>Acorus</taxon>
    </lineage>
</organism>
<dbReference type="InterPro" id="IPR018289">
    <property type="entry name" value="MULE_transposase_dom"/>
</dbReference>
<reference evidence="2" key="2">
    <citation type="submission" date="2023-06" db="EMBL/GenBank/DDBJ databases">
        <authorList>
            <person name="Ma L."/>
            <person name="Liu K.-W."/>
            <person name="Li Z."/>
            <person name="Hsiao Y.-Y."/>
            <person name="Qi Y."/>
            <person name="Fu T."/>
            <person name="Tang G."/>
            <person name="Zhang D."/>
            <person name="Sun W.-H."/>
            <person name="Liu D.-K."/>
            <person name="Li Y."/>
            <person name="Chen G.-Z."/>
            <person name="Liu X.-D."/>
            <person name="Liao X.-Y."/>
            <person name="Jiang Y.-T."/>
            <person name="Yu X."/>
            <person name="Hao Y."/>
            <person name="Huang J."/>
            <person name="Zhao X.-W."/>
            <person name="Ke S."/>
            <person name="Chen Y.-Y."/>
            <person name="Wu W.-L."/>
            <person name="Hsu J.-L."/>
            <person name="Lin Y.-F."/>
            <person name="Huang M.-D."/>
            <person name="Li C.-Y."/>
            <person name="Huang L."/>
            <person name="Wang Z.-W."/>
            <person name="Zhao X."/>
            <person name="Zhong W.-Y."/>
            <person name="Peng D.-H."/>
            <person name="Ahmad S."/>
            <person name="Lan S."/>
            <person name="Zhang J.-S."/>
            <person name="Tsai W.-C."/>
            <person name="Van De Peer Y."/>
            <person name="Liu Z.-J."/>
        </authorList>
    </citation>
    <scope>NUCLEOTIDE SEQUENCE</scope>
    <source>
        <strain evidence="2">SCP</strain>
        <tissue evidence="2">Leaves</tissue>
    </source>
</reference>
<evidence type="ECO:0000313" key="2">
    <source>
        <dbReference type="EMBL" id="KAK1272971.1"/>
    </source>
</evidence>
<dbReference type="PANTHER" id="PTHR31973">
    <property type="entry name" value="POLYPROTEIN, PUTATIVE-RELATED"/>
    <property type="match status" value="1"/>
</dbReference>
<comment type="caution">
    <text evidence="2">The sequence shown here is derived from an EMBL/GenBank/DDBJ whole genome shotgun (WGS) entry which is preliminary data.</text>
</comment>
<evidence type="ECO:0000313" key="3">
    <source>
        <dbReference type="Proteomes" id="UP001179952"/>
    </source>
</evidence>
<sequence length="357" mass="40940">MKKVNSKMASQAWICDKILDTVKSNAKKSIVDFQKDLQKQYNIKVPYHRVWTAREIAYEKIHGKMEDSYKQILDLHNELLKQNPRSVVHYKISPNHSFQRFFVCFVACSSGFFVGYRPIISVDDCHLKGKYKGVLLAVTSIDGNHGIFPIAYVVCEGESAETWTWFFECLKETIGEREASWEVARSFTRLGFEIVVERIKGVDEGAARCLTDVDAVWSRHQFGITGKCHYITNNLSESFNAFIGEPRQLPIVELIDMIRQKIMVKLDKSRRPRGRPKKKRIRDPNEFKKTENVQVWKDKEQKAGANGHSDVVVDTQSHAHVSSQKRWVQLCGHAPYRADSNISCSITDLAIGRLSMV</sequence>
<reference evidence="2" key="1">
    <citation type="journal article" date="2023" name="Nat. Commun.">
        <title>Diploid and tetraploid genomes of Acorus and the evolution of monocots.</title>
        <authorList>
            <person name="Ma L."/>
            <person name="Liu K.W."/>
            <person name="Li Z."/>
            <person name="Hsiao Y.Y."/>
            <person name="Qi Y."/>
            <person name="Fu T."/>
            <person name="Tang G.D."/>
            <person name="Zhang D."/>
            <person name="Sun W.H."/>
            <person name="Liu D.K."/>
            <person name="Li Y."/>
            <person name="Chen G.Z."/>
            <person name="Liu X.D."/>
            <person name="Liao X.Y."/>
            <person name="Jiang Y.T."/>
            <person name="Yu X."/>
            <person name="Hao Y."/>
            <person name="Huang J."/>
            <person name="Zhao X.W."/>
            <person name="Ke S."/>
            <person name="Chen Y.Y."/>
            <person name="Wu W.L."/>
            <person name="Hsu J.L."/>
            <person name="Lin Y.F."/>
            <person name="Huang M.D."/>
            <person name="Li C.Y."/>
            <person name="Huang L."/>
            <person name="Wang Z.W."/>
            <person name="Zhao X."/>
            <person name="Zhong W.Y."/>
            <person name="Peng D.H."/>
            <person name="Ahmad S."/>
            <person name="Lan S."/>
            <person name="Zhang J.S."/>
            <person name="Tsai W.C."/>
            <person name="Van de Peer Y."/>
            <person name="Liu Z.J."/>
        </authorList>
    </citation>
    <scope>NUCLEOTIDE SEQUENCE</scope>
    <source>
        <strain evidence="2">SCP</strain>
    </source>
</reference>
<dbReference type="AlphaFoldDB" id="A0AAV9B9A9"/>
<name>A0AAV9B9A9_ACOGR</name>
<evidence type="ECO:0000259" key="1">
    <source>
        <dbReference type="Pfam" id="PF10551"/>
    </source>
</evidence>